<sequence length="48" mass="5723">MDQERKQYSISINFKRIRFFIYCVLKAKNPINEKQAYLPGLPYGKPSK</sequence>
<accession>R7ZSE5</accession>
<protein>
    <submittedName>
        <fullName evidence="1">Uncharacterized protein</fullName>
    </submittedName>
</protein>
<evidence type="ECO:0000313" key="1">
    <source>
        <dbReference type="EMBL" id="EON76929.1"/>
    </source>
</evidence>
<keyword evidence="2" id="KW-1185">Reference proteome</keyword>
<organism evidence="1 2">
    <name type="scientific">Lunatimonas lonarensis</name>
    <dbReference type="NCBI Taxonomy" id="1232681"/>
    <lineage>
        <taxon>Bacteria</taxon>
        <taxon>Pseudomonadati</taxon>
        <taxon>Bacteroidota</taxon>
        <taxon>Cytophagia</taxon>
        <taxon>Cytophagales</taxon>
        <taxon>Cyclobacteriaceae</taxon>
    </lineage>
</organism>
<dbReference type="Proteomes" id="UP000013909">
    <property type="component" value="Unassembled WGS sequence"/>
</dbReference>
<dbReference type="EMBL" id="AQHR01000070">
    <property type="protein sequence ID" value="EON76929.1"/>
    <property type="molecule type" value="Genomic_DNA"/>
</dbReference>
<comment type="caution">
    <text evidence="1">The sequence shown here is derived from an EMBL/GenBank/DDBJ whole genome shotgun (WGS) entry which is preliminary data.</text>
</comment>
<dbReference type="AlphaFoldDB" id="R7ZSE5"/>
<evidence type="ECO:0000313" key="2">
    <source>
        <dbReference type="Proteomes" id="UP000013909"/>
    </source>
</evidence>
<proteinExistence type="predicted"/>
<gene>
    <name evidence="1" type="ORF">ADIS_2590</name>
</gene>
<reference evidence="1 2" key="1">
    <citation type="submission" date="2013-02" db="EMBL/GenBank/DDBJ databases">
        <title>A novel strain isolated from Lonar lake, Maharashtra, India.</title>
        <authorList>
            <person name="Singh A."/>
        </authorList>
    </citation>
    <scope>NUCLEOTIDE SEQUENCE [LARGE SCALE GENOMIC DNA]</scope>
    <source>
        <strain evidence="1 2">AK24</strain>
    </source>
</reference>
<name>R7ZSE5_9BACT</name>